<accession>A0A0H3DSC8</accession>
<dbReference type="EC" id="3.1.3.2" evidence="1"/>
<evidence type="ECO:0000313" key="4">
    <source>
        <dbReference type="EMBL" id="ADM41377.1"/>
    </source>
</evidence>
<comment type="catalytic activity">
    <reaction evidence="1">
        <text>a phosphate monoester + H2O = an alcohol + phosphate</text>
        <dbReference type="Rhea" id="RHEA:15017"/>
        <dbReference type="ChEBI" id="CHEBI:15377"/>
        <dbReference type="ChEBI" id="CHEBI:30879"/>
        <dbReference type="ChEBI" id="CHEBI:43474"/>
        <dbReference type="ChEBI" id="CHEBI:67140"/>
        <dbReference type="EC" id="3.1.3.2"/>
    </reaction>
</comment>
<dbReference type="SUPFAM" id="SSF48317">
    <property type="entry name" value="Acid phosphatase/Vanadium-dependent haloperoxidase"/>
    <property type="match status" value="1"/>
</dbReference>
<evidence type="ECO:0000256" key="1">
    <source>
        <dbReference type="PIRNR" id="PIRNR000897"/>
    </source>
</evidence>
<feature type="signal peptide" evidence="2">
    <location>
        <begin position="1"/>
        <end position="25"/>
    </location>
</feature>
<keyword evidence="5" id="KW-1185">Reference proteome</keyword>
<name>A0A0H3DSC8_EDWTF</name>
<organism evidence="4 5">
    <name type="scientific">Edwardsiella tarda (strain FL6-60)</name>
    <dbReference type="NCBI Taxonomy" id="718251"/>
    <lineage>
        <taxon>Bacteria</taxon>
        <taxon>Pseudomonadati</taxon>
        <taxon>Pseudomonadota</taxon>
        <taxon>Gammaproteobacteria</taxon>
        <taxon>Enterobacterales</taxon>
        <taxon>Hafniaceae</taxon>
        <taxon>Edwardsiella</taxon>
    </lineage>
</organism>
<keyword evidence="2" id="KW-0732">Signal</keyword>
<dbReference type="PATRIC" id="fig|718251.5.peg.1304"/>
<sequence>MLFIGYRHRLLLISTALLLAGQVFAAGHDVYLTPQSAPNAVKILPPPPGYDSVAFLQDKAVYQSTGAVYDAKRVEQAARDGNYKAIPELFSPAFGMPISDAATPAIYRLLSNMMADSHNPTLRSAKNHYMRQRPFVFYHGQTCTPQYDKEMAGSGSYPSGHATLGWAVALVLAEINPARQDALLQRGYQFGQSRVICGAHWQSDVDQGRLLGSAFVASLHAQPQFERDLAAAKAEFARLHQR</sequence>
<dbReference type="PIRSF" id="PIRSF000897">
    <property type="entry name" value="Acid_Ptase_ClsA"/>
    <property type="match status" value="1"/>
</dbReference>
<dbReference type="AlphaFoldDB" id="A0A0H3DSC8"/>
<protein>
    <recommendedName>
        <fullName evidence="1">Acid phosphatase</fullName>
        <ecNumber evidence="1">3.1.3.2</ecNumber>
    </recommendedName>
</protein>
<dbReference type="Gene3D" id="1.20.144.10">
    <property type="entry name" value="Phosphatidic acid phosphatase type 2/haloperoxidase"/>
    <property type="match status" value="1"/>
</dbReference>
<dbReference type="InterPro" id="IPR001011">
    <property type="entry name" value="Acid_Pase_classA_bac"/>
</dbReference>
<dbReference type="Proteomes" id="UP000002230">
    <property type="component" value="Chromosome"/>
</dbReference>
<feature type="domain" description="Phosphatidic acid phosphatase type 2/haloperoxidase" evidence="3">
    <location>
        <begin position="108"/>
        <end position="220"/>
    </location>
</feature>
<dbReference type="SMART" id="SM00014">
    <property type="entry name" value="acidPPc"/>
    <property type="match status" value="1"/>
</dbReference>
<feature type="chain" id="PRO_5002607701" description="Acid phosphatase" evidence="2">
    <location>
        <begin position="26"/>
        <end position="242"/>
    </location>
</feature>
<comment type="similarity">
    <text evidence="1">Belongs to the class A bacterial acid phosphatase family.</text>
</comment>
<dbReference type="GO" id="GO:0003993">
    <property type="term" value="F:acid phosphatase activity"/>
    <property type="evidence" value="ECO:0007669"/>
    <property type="project" value="UniProtKB-EC"/>
</dbReference>
<dbReference type="EMBL" id="CP002154">
    <property type="protein sequence ID" value="ADM41377.1"/>
    <property type="molecule type" value="Genomic_DNA"/>
</dbReference>
<dbReference type="InterPro" id="IPR000326">
    <property type="entry name" value="PAP2/HPO"/>
</dbReference>
<proteinExistence type="inferred from homology"/>
<evidence type="ECO:0000313" key="5">
    <source>
        <dbReference type="Proteomes" id="UP000002230"/>
    </source>
</evidence>
<reference evidence="4 5" key="2">
    <citation type="journal article" date="2011" name="BMC Immunol.">
        <title>Comparison of static immersion and intravenous injection systems for exposure of zebrafish embryos to the natural pathogen Edwardsiella tarda.</title>
        <authorList>
            <person name="van Soest J.J."/>
            <person name="Stockhammer O.W."/>
            <person name="Ordas A."/>
            <person name="Bloemberg G.V."/>
            <person name="Spaink H.P."/>
            <person name="Meijer A.H."/>
        </authorList>
    </citation>
    <scope>NUCLEOTIDE SEQUENCE [LARGE SCALE GENOMIC DNA]</scope>
    <source>
        <strain evidence="4 5">FL6-60</strain>
    </source>
</reference>
<gene>
    <name evidence="4" type="ordered locus">ETAF_1263</name>
</gene>
<dbReference type="GO" id="GO:0030288">
    <property type="term" value="C:outer membrane-bounded periplasmic space"/>
    <property type="evidence" value="ECO:0007669"/>
    <property type="project" value="InterPro"/>
</dbReference>
<evidence type="ECO:0000259" key="3">
    <source>
        <dbReference type="SMART" id="SM00014"/>
    </source>
</evidence>
<dbReference type="CDD" id="cd03397">
    <property type="entry name" value="PAP2_acid_phosphatase"/>
    <property type="match status" value="1"/>
</dbReference>
<dbReference type="InterPro" id="IPR036938">
    <property type="entry name" value="PAP2/HPO_sf"/>
</dbReference>
<keyword evidence="1 4" id="KW-0378">Hydrolase</keyword>
<reference evidence="5" key="1">
    <citation type="submission" date="2010-08" db="EMBL/GenBank/DDBJ databases">
        <title>Genome comparisons of Edwardsiella bacteria analysed using deep sequencing technology.</title>
        <authorList>
            <person name="van Soest J.J."/>
            <person name="Henkel C.V."/>
            <person name="Jansen H.J."/>
            <person name="van den Hondel C.A.M.J.J."/>
            <person name="Bloemberg G.V."/>
            <person name="Meijer A.H."/>
            <person name="Spaink H.P."/>
        </authorList>
    </citation>
    <scope>NUCLEOTIDE SEQUENCE [LARGE SCALE GENOMIC DNA]</scope>
    <source>
        <strain evidence="5">FL6-60</strain>
    </source>
</reference>
<dbReference type="Pfam" id="PF01569">
    <property type="entry name" value="PAP2"/>
    <property type="match status" value="1"/>
</dbReference>
<dbReference type="KEGG" id="etd:ETAF_1263"/>
<dbReference type="PRINTS" id="PR00483">
    <property type="entry name" value="BACPHPHTASE"/>
</dbReference>
<evidence type="ECO:0000256" key="2">
    <source>
        <dbReference type="SAM" id="SignalP"/>
    </source>
</evidence>
<dbReference type="HOGENOM" id="CLU_079861_0_0_6"/>